<dbReference type="RefSeq" id="WP_180727817.1">
    <property type="nucleotide sequence ID" value="NZ_AP023178.1"/>
</dbReference>
<gene>
    <name evidence="1" type="ORF">PPGU16_84640</name>
</gene>
<dbReference type="KEGG" id="plad:PPGU16_84640"/>
<evidence type="ECO:0000313" key="2">
    <source>
        <dbReference type="Proteomes" id="UP000510888"/>
    </source>
</evidence>
<geneLocation type="plasmid" evidence="1 2">
    <name>PPGU16_p3</name>
</geneLocation>
<keyword evidence="2" id="KW-1185">Reference proteome</keyword>
<dbReference type="Proteomes" id="UP000510888">
    <property type="component" value="Plasmid PPGU16_p3"/>
</dbReference>
<proteinExistence type="predicted"/>
<keyword evidence="1" id="KW-0614">Plasmid</keyword>
<organism evidence="1 2">
    <name type="scientific">Paraburkholderia largidicola</name>
    <dbReference type="NCBI Taxonomy" id="3014751"/>
    <lineage>
        <taxon>Bacteria</taxon>
        <taxon>Pseudomonadati</taxon>
        <taxon>Pseudomonadota</taxon>
        <taxon>Betaproteobacteria</taxon>
        <taxon>Burkholderiales</taxon>
        <taxon>Burkholderiaceae</taxon>
        <taxon>Paraburkholderia</taxon>
    </lineage>
</organism>
<name>A0A7I8C2W1_9BURK</name>
<reference evidence="1 2" key="1">
    <citation type="journal article" date="2020" name="Genes (Basel)">
        <title>Genomic Comparison of Insect Gut Symbionts from Divergent Burkholderia Subclades.</title>
        <authorList>
            <person name="Takeshita K."/>
            <person name="Kikuchi Y."/>
        </authorList>
    </citation>
    <scope>NUCLEOTIDE SEQUENCE [LARGE SCALE GENOMIC DNA]</scope>
    <source>
        <strain evidence="1 2">PGU16</strain>
        <plasmid evidence="1 2">PPGU16_p3</plasmid>
    </source>
</reference>
<dbReference type="AlphaFoldDB" id="A0A7I8C2W1"/>
<protein>
    <submittedName>
        <fullName evidence="1">Uncharacterized protein</fullName>
    </submittedName>
</protein>
<evidence type="ECO:0000313" key="1">
    <source>
        <dbReference type="EMBL" id="BCF95397.1"/>
    </source>
</evidence>
<sequence length="124" mass="13204">MKTQVIALAQVQDALQSYAIFGQMDAHIFAAAVAVRIVDGVRIHFMDSTDTGSAYDWTQVAVECKDGDLIVCGETVAVMVSAWPTAVRGAPGAFHTLSHGSSWAHHDGGKYENAAQVARSLSLQ</sequence>
<dbReference type="EMBL" id="AP023178">
    <property type="protein sequence ID" value="BCF95397.1"/>
    <property type="molecule type" value="Genomic_DNA"/>
</dbReference>
<accession>A0A7I8C2W1</accession>